<dbReference type="SUPFAM" id="SSF51905">
    <property type="entry name" value="FAD/NAD(P)-binding domain"/>
    <property type="match status" value="1"/>
</dbReference>
<dbReference type="GO" id="GO:0050660">
    <property type="term" value="F:flavin adenine dinucleotide binding"/>
    <property type="evidence" value="ECO:0007669"/>
    <property type="project" value="InterPro"/>
</dbReference>
<sequence length="565" mass="60817">MQYDYIIVGAGSAGSVLAHRLSALPDCRVLVLEAGPDMPHGRIPEALLDSYPGAAYINPAHTWSGLKVTTDAASATPRLRPYEQARVMGGGSSINGQLANRGSPLDYDEWAARGAAGWGWQDVLPWFRKLERDMDFGGLGDALHGNEGRLPIRRIFPDLWPGHARALASALEASGLPYLPDQNGAFDDGYYPTTMNNAYERRVSSSTAYLDPVTRQRPNLHIRTGTEVSRLLFEGTRCVGVEALADGVPTRFHAGEVVLSGGAIHSPAILLRSGVGPANAARGLGIGVVADVPGVGQGLMDHPMIALASFLAPEARVNGFTRRHIVMGWRYTSGVADAPGDMNCFAATRTAWHDVGAQIGSLLLIVNKTFSQSGEVALQSADWRVPPRVDFRLLSDERDMQRLMDGFRRLASLHEHADMRAVTSQPFPAVWGEKVRQVGAMTARNRAYTALAARLLDGPAPLRRWLMRKYVIGKYDLKAVMDDPALLRAFIREAVIGGWHASSSCRMGAATDAMAVTAPDGRVHGVQGLRVADASIFPTVPRANLNLPVIMAAEKLADAMAGTPA</sequence>
<dbReference type="PANTHER" id="PTHR11552">
    <property type="entry name" value="GLUCOSE-METHANOL-CHOLINE GMC OXIDOREDUCTASE"/>
    <property type="match status" value="1"/>
</dbReference>
<organism evidence="7 8">
    <name type="scientific">Alicycliphilus denitrificans</name>
    <dbReference type="NCBI Taxonomy" id="179636"/>
    <lineage>
        <taxon>Bacteria</taxon>
        <taxon>Pseudomonadati</taxon>
        <taxon>Pseudomonadota</taxon>
        <taxon>Betaproteobacteria</taxon>
        <taxon>Burkholderiales</taxon>
        <taxon>Comamonadaceae</taxon>
        <taxon>Alicycliphilus</taxon>
    </lineage>
</organism>
<keyword evidence="4 5" id="KW-0274">FAD</keyword>
<protein>
    <submittedName>
        <fullName evidence="7">FAD-binding protein</fullName>
    </submittedName>
</protein>
<evidence type="ECO:0000259" key="6">
    <source>
        <dbReference type="PROSITE" id="PS00624"/>
    </source>
</evidence>
<evidence type="ECO:0000256" key="5">
    <source>
        <dbReference type="PIRSR" id="PIRSR000137-2"/>
    </source>
</evidence>
<dbReference type="Pfam" id="PF05199">
    <property type="entry name" value="GMC_oxred_C"/>
    <property type="match status" value="1"/>
</dbReference>
<dbReference type="PROSITE" id="PS00624">
    <property type="entry name" value="GMC_OXRED_2"/>
    <property type="match status" value="1"/>
</dbReference>
<comment type="cofactor">
    <cofactor evidence="1 5">
        <name>FAD</name>
        <dbReference type="ChEBI" id="CHEBI:57692"/>
    </cofactor>
</comment>
<dbReference type="InterPro" id="IPR036188">
    <property type="entry name" value="FAD/NAD-bd_sf"/>
</dbReference>
<feature type="binding site" evidence="5">
    <location>
        <position position="87"/>
    </location>
    <ligand>
        <name>FAD</name>
        <dbReference type="ChEBI" id="CHEBI:57692"/>
    </ligand>
</feature>
<dbReference type="GO" id="GO:0016614">
    <property type="term" value="F:oxidoreductase activity, acting on CH-OH group of donors"/>
    <property type="evidence" value="ECO:0007669"/>
    <property type="project" value="InterPro"/>
</dbReference>
<reference evidence="7 8" key="1">
    <citation type="submission" date="2018-09" db="EMBL/GenBank/DDBJ databases">
        <title>Genome comparison of Alicycliphilus sp. BQ1, a polyurethanolytic bacterium, with its closest phylogenetic relatives Alicycliphilus denitrificans BC and K601, unable to attack polyurethane.</title>
        <authorList>
            <person name="Loza-Tavera H."/>
            <person name="Lozano L."/>
            <person name="Cevallos M."/>
            <person name="Maya-Lucas O."/>
            <person name="Garcia-Mena J."/>
            <person name="Hernandez J."/>
        </authorList>
    </citation>
    <scope>NUCLEOTIDE SEQUENCE [LARGE SCALE GENOMIC DNA]</scope>
    <source>
        <strain evidence="7 8">BQ1</strain>
    </source>
</reference>
<name>A0A420K8W8_9BURK</name>
<comment type="similarity">
    <text evidence="2">Belongs to the GMC oxidoreductase family.</text>
</comment>
<evidence type="ECO:0000256" key="4">
    <source>
        <dbReference type="ARBA" id="ARBA00022827"/>
    </source>
</evidence>
<evidence type="ECO:0000313" key="7">
    <source>
        <dbReference type="EMBL" id="RKJ95130.1"/>
    </source>
</evidence>
<dbReference type="PANTHER" id="PTHR11552:SF147">
    <property type="entry name" value="CHOLINE DEHYDROGENASE, MITOCHONDRIAL"/>
    <property type="match status" value="1"/>
</dbReference>
<evidence type="ECO:0000313" key="8">
    <source>
        <dbReference type="Proteomes" id="UP000216225"/>
    </source>
</evidence>
<dbReference type="InterPro" id="IPR007867">
    <property type="entry name" value="GMC_OxRtase_C"/>
</dbReference>
<dbReference type="InterPro" id="IPR000172">
    <property type="entry name" value="GMC_OxRdtase_N"/>
</dbReference>
<feature type="domain" description="Glucose-methanol-choline oxidoreductase N-terminal" evidence="6">
    <location>
        <begin position="262"/>
        <end position="276"/>
    </location>
</feature>
<dbReference type="SUPFAM" id="SSF54373">
    <property type="entry name" value="FAD-linked reductases, C-terminal domain"/>
    <property type="match status" value="1"/>
</dbReference>
<dbReference type="AlphaFoldDB" id="A0A420K8W8"/>
<evidence type="ECO:0000256" key="2">
    <source>
        <dbReference type="ARBA" id="ARBA00010790"/>
    </source>
</evidence>
<dbReference type="Gene3D" id="3.50.50.60">
    <property type="entry name" value="FAD/NAD(P)-binding domain"/>
    <property type="match status" value="2"/>
</dbReference>
<dbReference type="Pfam" id="PF00732">
    <property type="entry name" value="GMC_oxred_N"/>
    <property type="match status" value="1"/>
</dbReference>
<dbReference type="PIRSF" id="PIRSF000137">
    <property type="entry name" value="Alcohol_oxidase"/>
    <property type="match status" value="1"/>
</dbReference>
<dbReference type="Proteomes" id="UP000216225">
    <property type="component" value="Unassembled WGS sequence"/>
</dbReference>
<dbReference type="InterPro" id="IPR012132">
    <property type="entry name" value="GMC_OxRdtase"/>
</dbReference>
<dbReference type="EMBL" id="NKDB02000004">
    <property type="protein sequence ID" value="RKJ95130.1"/>
    <property type="molecule type" value="Genomic_DNA"/>
</dbReference>
<comment type="caution">
    <text evidence="7">The sequence shown here is derived from an EMBL/GenBank/DDBJ whole genome shotgun (WGS) entry which is preliminary data.</text>
</comment>
<keyword evidence="3" id="KW-0285">Flavoprotein</keyword>
<proteinExistence type="inferred from homology"/>
<dbReference type="Gene3D" id="3.30.410.40">
    <property type="match status" value="1"/>
</dbReference>
<evidence type="ECO:0000256" key="3">
    <source>
        <dbReference type="ARBA" id="ARBA00022630"/>
    </source>
</evidence>
<feature type="binding site" evidence="5">
    <location>
        <begin position="499"/>
        <end position="500"/>
    </location>
    <ligand>
        <name>FAD</name>
        <dbReference type="ChEBI" id="CHEBI:57692"/>
    </ligand>
</feature>
<dbReference type="RefSeq" id="WP_094437639.1">
    <property type="nucleotide sequence ID" value="NZ_NKDB02000004.1"/>
</dbReference>
<accession>A0A420K8W8</accession>
<evidence type="ECO:0000256" key="1">
    <source>
        <dbReference type="ARBA" id="ARBA00001974"/>
    </source>
</evidence>
<feature type="binding site" evidence="5">
    <location>
        <position position="228"/>
    </location>
    <ligand>
        <name>FAD</name>
        <dbReference type="ChEBI" id="CHEBI:57692"/>
    </ligand>
</feature>
<gene>
    <name evidence="7" type="ORF">CE154_018665</name>
</gene>